<evidence type="ECO:0000313" key="1">
    <source>
        <dbReference type="EMBL" id="JAD90820.1"/>
    </source>
</evidence>
<organism evidence="1">
    <name type="scientific">Arundo donax</name>
    <name type="common">Giant reed</name>
    <name type="synonym">Donax arundinaceus</name>
    <dbReference type="NCBI Taxonomy" id="35708"/>
    <lineage>
        <taxon>Eukaryota</taxon>
        <taxon>Viridiplantae</taxon>
        <taxon>Streptophyta</taxon>
        <taxon>Embryophyta</taxon>
        <taxon>Tracheophyta</taxon>
        <taxon>Spermatophyta</taxon>
        <taxon>Magnoliopsida</taxon>
        <taxon>Liliopsida</taxon>
        <taxon>Poales</taxon>
        <taxon>Poaceae</taxon>
        <taxon>PACMAD clade</taxon>
        <taxon>Arundinoideae</taxon>
        <taxon>Arundineae</taxon>
        <taxon>Arundo</taxon>
    </lineage>
</organism>
<reference evidence="1" key="1">
    <citation type="submission" date="2014-09" db="EMBL/GenBank/DDBJ databases">
        <authorList>
            <person name="Magalhaes I.L.F."/>
            <person name="Oliveira U."/>
            <person name="Santos F.R."/>
            <person name="Vidigal T.H.D.A."/>
            <person name="Brescovit A.D."/>
            <person name="Santos A.J."/>
        </authorList>
    </citation>
    <scope>NUCLEOTIDE SEQUENCE</scope>
    <source>
        <tissue evidence="1">Shoot tissue taken approximately 20 cm above the soil surface</tissue>
    </source>
</reference>
<dbReference type="EMBL" id="GBRH01207075">
    <property type="protein sequence ID" value="JAD90820.1"/>
    <property type="molecule type" value="Transcribed_RNA"/>
</dbReference>
<reference evidence="1" key="2">
    <citation type="journal article" date="2015" name="Data Brief">
        <title>Shoot transcriptome of the giant reed, Arundo donax.</title>
        <authorList>
            <person name="Barrero R.A."/>
            <person name="Guerrero F.D."/>
            <person name="Moolhuijzen P."/>
            <person name="Goolsby J.A."/>
            <person name="Tidwell J."/>
            <person name="Bellgard S.E."/>
            <person name="Bellgard M.I."/>
        </authorList>
    </citation>
    <scope>NUCLEOTIDE SEQUENCE</scope>
    <source>
        <tissue evidence="1">Shoot tissue taken approximately 20 cm above the soil surface</tissue>
    </source>
</reference>
<sequence length="54" mass="6065">MKATKPQFRCLLCSSSVLGHIILTLAIGPNRPKVLKRKFSSTLGDRFPTYKFVV</sequence>
<accession>A0A0A9DYR7</accession>
<name>A0A0A9DYR7_ARUDO</name>
<dbReference type="AlphaFoldDB" id="A0A0A9DYR7"/>
<proteinExistence type="predicted"/>
<protein>
    <submittedName>
        <fullName evidence="1">Uncharacterized protein</fullName>
    </submittedName>
</protein>